<dbReference type="WBParaSite" id="ASIM_0001633901-mRNA-1">
    <property type="protein sequence ID" value="ASIM_0001633901-mRNA-1"/>
    <property type="gene ID" value="ASIM_0001633901"/>
</dbReference>
<name>A0A0M3K5U8_ANISI</name>
<keyword evidence="2" id="KW-1133">Transmembrane helix</keyword>
<protein>
    <submittedName>
        <fullName evidence="5">Transmembrane protein</fullName>
    </submittedName>
</protein>
<organism evidence="5">
    <name type="scientific">Anisakis simplex</name>
    <name type="common">Herring worm</name>
    <dbReference type="NCBI Taxonomy" id="6269"/>
    <lineage>
        <taxon>Eukaryota</taxon>
        <taxon>Metazoa</taxon>
        <taxon>Ecdysozoa</taxon>
        <taxon>Nematoda</taxon>
        <taxon>Chromadorea</taxon>
        <taxon>Rhabditida</taxon>
        <taxon>Spirurina</taxon>
        <taxon>Ascaridomorpha</taxon>
        <taxon>Ascaridoidea</taxon>
        <taxon>Anisakidae</taxon>
        <taxon>Anisakis</taxon>
        <taxon>Anisakis simplex complex</taxon>
    </lineage>
</organism>
<evidence type="ECO:0000313" key="3">
    <source>
        <dbReference type="EMBL" id="VDK55934.1"/>
    </source>
</evidence>
<reference evidence="3 4" key="2">
    <citation type="submission" date="2018-11" db="EMBL/GenBank/DDBJ databases">
        <authorList>
            <consortium name="Pathogen Informatics"/>
        </authorList>
    </citation>
    <scope>NUCLEOTIDE SEQUENCE [LARGE SCALE GENOMIC DNA]</scope>
</reference>
<keyword evidence="1" id="KW-0175">Coiled coil</keyword>
<accession>A0A0M3K5U8</accession>
<gene>
    <name evidence="3" type="ORF">ASIM_LOCUS15746</name>
</gene>
<dbReference type="AlphaFoldDB" id="A0A0M3K5U8"/>
<evidence type="ECO:0000256" key="2">
    <source>
        <dbReference type="SAM" id="Phobius"/>
    </source>
</evidence>
<keyword evidence="4" id="KW-1185">Reference proteome</keyword>
<dbReference type="Proteomes" id="UP000267096">
    <property type="component" value="Unassembled WGS sequence"/>
</dbReference>
<dbReference type="EMBL" id="UYRR01032530">
    <property type="protein sequence ID" value="VDK55934.1"/>
    <property type="molecule type" value="Genomic_DNA"/>
</dbReference>
<proteinExistence type="predicted"/>
<feature type="transmembrane region" description="Helical" evidence="2">
    <location>
        <begin position="44"/>
        <end position="67"/>
    </location>
</feature>
<keyword evidence="2" id="KW-0472">Membrane</keyword>
<evidence type="ECO:0000256" key="1">
    <source>
        <dbReference type="SAM" id="Coils"/>
    </source>
</evidence>
<reference evidence="5" key="1">
    <citation type="submission" date="2017-02" db="UniProtKB">
        <authorList>
            <consortium name="WormBaseParasite"/>
        </authorList>
    </citation>
    <scope>IDENTIFICATION</scope>
</reference>
<sequence length="169" mass="19832">MVSTVKATLINSHGDARSSLVTNTRADRKLKAHFEDDDRNFGSYLFLMVIVLVALIIAMLWFVALVARQRDREEMLTKLQQQQQQQQRKQQQQSNDQLDEILSERDSRDRYEVIVGEGEGGKVKRNLKRRWIGAASRWRSLDVELRNERRRNEEKFYFALGDHLNALTL</sequence>
<evidence type="ECO:0000313" key="4">
    <source>
        <dbReference type="Proteomes" id="UP000267096"/>
    </source>
</evidence>
<keyword evidence="2" id="KW-0812">Transmembrane</keyword>
<feature type="coiled-coil region" evidence="1">
    <location>
        <begin position="72"/>
        <end position="101"/>
    </location>
</feature>
<evidence type="ECO:0000313" key="5">
    <source>
        <dbReference type="WBParaSite" id="ASIM_0001633901-mRNA-1"/>
    </source>
</evidence>